<evidence type="ECO:0000256" key="10">
    <source>
        <dbReference type="NCBIfam" id="TIGR02408"/>
    </source>
</evidence>
<evidence type="ECO:0000313" key="13">
    <source>
        <dbReference type="Proteomes" id="UP000199494"/>
    </source>
</evidence>
<dbReference type="Pfam" id="PF05721">
    <property type="entry name" value="PhyH"/>
    <property type="match status" value="1"/>
</dbReference>
<dbReference type="EMBL" id="FMZE01000010">
    <property type="protein sequence ID" value="SDD59328.1"/>
    <property type="molecule type" value="Genomic_DNA"/>
</dbReference>
<protein>
    <recommendedName>
        <fullName evidence="10">Ectoine hydroxylase</fullName>
        <ecNumber evidence="10">1.14.11.55</ecNumber>
    </recommendedName>
</protein>
<dbReference type="OrthoDB" id="2573519at2"/>
<comment type="similarity">
    <text evidence="3">Belongs to the PhyH family. EctD subfamily.</text>
</comment>
<comment type="catalytic activity">
    <reaction evidence="9">
        <text>L-ectoine + 2-oxoglutarate + O2 = 5-hydroxyectoine + succinate + CO2</text>
        <dbReference type="Rhea" id="RHEA:45740"/>
        <dbReference type="ChEBI" id="CHEBI:15379"/>
        <dbReference type="ChEBI" id="CHEBI:16526"/>
        <dbReference type="ChEBI" id="CHEBI:16810"/>
        <dbReference type="ChEBI" id="CHEBI:30031"/>
        <dbReference type="ChEBI" id="CHEBI:58515"/>
        <dbReference type="ChEBI" id="CHEBI:85413"/>
        <dbReference type="EC" id="1.14.11.55"/>
    </reaction>
</comment>
<evidence type="ECO:0000256" key="1">
    <source>
        <dbReference type="ARBA" id="ARBA00001954"/>
    </source>
</evidence>
<gene>
    <name evidence="12" type="ORF">SAMN05421630_110109</name>
</gene>
<evidence type="ECO:0000256" key="2">
    <source>
        <dbReference type="ARBA" id="ARBA00004063"/>
    </source>
</evidence>
<dbReference type="AlphaFoldDB" id="A0A222VRM3"/>
<sequence length="308" mass="33712">MAQPTLNDTSDRYPTRTGESGGRIPRTDPSVWGHDVPGPVSPDELQVYDRDGYLSLGQVLAEEEIARCLGEMNLLAADPSLQHDPRLVREHRSGHVQSVYEVHTLSAFVAELVRRESIVGVARQILGSEVYVYQSRINYKSGFVGGPFYWHSDFEVWHAEDGMPAPRACSISIALTPNVLTNGGLMIMPGSHTSFVPCTGEIPADFSGSHKPELSDPPEEALTRLADDHDIRLLTGPAGSATVFDSNCMHGSNGNITPRPRSNLFFVFNSVHNALGEPFAAEGRRPDFYGTRTVVPVEPNYPHQPIAP</sequence>
<evidence type="ECO:0000256" key="3">
    <source>
        <dbReference type="ARBA" id="ARBA00007851"/>
    </source>
</evidence>
<dbReference type="InterPro" id="IPR012774">
    <property type="entry name" value="EctD"/>
</dbReference>
<dbReference type="GO" id="GO:0005506">
    <property type="term" value="F:iron ion binding"/>
    <property type="evidence" value="ECO:0007669"/>
    <property type="project" value="UniProtKB-ARBA"/>
</dbReference>
<keyword evidence="13" id="KW-1185">Reference proteome</keyword>
<dbReference type="InterPro" id="IPR008775">
    <property type="entry name" value="Phytyl_CoA_dOase-like"/>
</dbReference>
<keyword evidence="5" id="KW-0479">Metal-binding</keyword>
<dbReference type="STRING" id="530584.SAMN05421630_110109"/>
<comment type="function">
    <text evidence="2">Involved in the biosynthesis of 5-hydroxyectoine, called compatible solute, which helps organisms to survive extreme osmotic stress by acting as a highly soluble organic osmolyte. Catalyzes the 2-oxoglutarate-dependent selective hydroxylation of L-ectoine to yield (4S,5S)-5-hydroxyectoine.</text>
</comment>
<dbReference type="Gene3D" id="2.60.120.620">
    <property type="entry name" value="q2cbj1_9rhob like domain"/>
    <property type="match status" value="1"/>
</dbReference>
<evidence type="ECO:0000256" key="7">
    <source>
        <dbReference type="ARBA" id="ARBA00023002"/>
    </source>
</evidence>
<dbReference type="PANTHER" id="PTHR20883">
    <property type="entry name" value="PHYTANOYL-COA DIOXYGENASE DOMAIN CONTAINING 1"/>
    <property type="match status" value="1"/>
</dbReference>
<evidence type="ECO:0000256" key="6">
    <source>
        <dbReference type="ARBA" id="ARBA00022964"/>
    </source>
</evidence>
<comment type="cofactor">
    <cofactor evidence="1">
        <name>Fe(2+)</name>
        <dbReference type="ChEBI" id="CHEBI:29033"/>
    </cofactor>
</comment>
<evidence type="ECO:0000256" key="4">
    <source>
        <dbReference type="ARBA" id="ARBA00011738"/>
    </source>
</evidence>
<evidence type="ECO:0000256" key="8">
    <source>
        <dbReference type="ARBA" id="ARBA00023004"/>
    </source>
</evidence>
<evidence type="ECO:0000256" key="9">
    <source>
        <dbReference type="ARBA" id="ARBA00049228"/>
    </source>
</evidence>
<evidence type="ECO:0000313" key="12">
    <source>
        <dbReference type="EMBL" id="SDD59328.1"/>
    </source>
</evidence>
<dbReference type="KEGG" id="pmad:BAY61_17755"/>
<reference evidence="12 13" key="1">
    <citation type="submission" date="2016-10" db="EMBL/GenBank/DDBJ databases">
        <authorList>
            <person name="de Groot N.N."/>
        </authorList>
    </citation>
    <scope>NUCLEOTIDE SEQUENCE [LARGE SCALE GENOMIC DNA]</scope>
    <source>
        <strain evidence="12 13">CGMCC 4.5506</strain>
    </source>
</reference>
<keyword evidence="6" id="KW-0223">Dioxygenase</keyword>
<keyword evidence="7" id="KW-0560">Oxidoreductase</keyword>
<accession>A0A222VRM3</accession>
<dbReference type="NCBIfam" id="TIGR02408">
    <property type="entry name" value="ectoine_ThpD"/>
    <property type="match status" value="1"/>
</dbReference>
<dbReference type="PANTHER" id="PTHR20883:SF48">
    <property type="entry name" value="ECTOINE DIOXYGENASE"/>
    <property type="match status" value="1"/>
</dbReference>
<dbReference type="RefSeq" id="WP_091808703.1">
    <property type="nucleotide sequence ID" value="NZ_CP016353.1"/>
</dbReference>
<evidence type="ECO:0000256" key="5">
    <source>
        <dbReference type="ARBA" id="ARBA00022723"/>
    </source>
</evidence>
<keyword evidence="8" id="KW-0408">Iron</keyword>
<dbReference type="SUPFAM" id="SSF51197">
    <property type="entry name" value="Clavaminate synthase-like"/>
    <property type="match status" value="1"/>
</dbReference>
<proteinExistence type="inferred from homology"/>
<evidence type="ECO:0000256" key="11">
    <source>
        <dbReference type="SAM" id="MobiDB-lite"/>
    </source>
</evidence>
<dbReference type="EC" id="1.14.11.55" evidence="10"/>
<organism evidence="12 13">
    <name type="scientific">Prauserella marina</name>
    <dbReference type="NCBI Taxonomy" id="530584"/>
    <lineage>
        <taxon>Bacteria</taxon>
        <taxon>Bacillati</taxon>
        <taxon>Actinomycetota</taxon>
        <taxon>Actinomycetes</taxon>
        <taxon>Pseudonocardiales</taxon>
        <taxon>Pseudonocardiaceae</taxon>
        <taxon>Prauserella</taxon>
    </lineage>
</organism>
<dbReference type="Proteomes" id="UP000199494">
    <property type="component" value="Unassembled WGS sequence"/>
</dbReference>
<feature type="region of interest" description="Disordered" evidence="11">
    <location>
        <begin position="1"/>
        <end position="38"/>
    </location>
</feature>
<comment type="subunit">
    <text evidence="4">Homodimer.</text>
</comment>
<dbReference type="GO" id="GO:0016706">
    <property type="term" value="F:2-oxoglutarate-dependent dioxygenase activity"/>
    <property type="evidence" value="ECO:0007669"/>
    <property type="project" value="InterPro"/>
</dbReference>
<name>A0A222VRM3_9PSEU</name>